<dbReference type="Proteomes" id="UP001559025">
    <property type="component" value="Unassembled WGS sequence"/>
</dbReference>
<dbReference type="InterPro" id="IPR034756">
    <property type="entry name" value="T2SSM_b"/>
</dbReference>
<keyword evidence="2" id="KW-1185">Reference proteome</keyword>
<evidence type="ECO:0000313" key="1">
    <source>
        <dbReference type="EMBL" id="MEX4010044.1"/>
    </source>
</evidence>
<dbReference type="EMBL" id="JAZHFV010000009">
    <property type="protein sequence ID" value="MEX4010044.1"/>
    <property type="molecule type" value="Genomic_DNA"/>
</dbReference>
<comment type="caution">
    <text evidence="1">The sequence shown here is derived from an EMBL/GenBank/DDBJ whole genome shotgun (WGS) entry which is preliminary data.</text>
</comment>
<dbReference type="NCBIfam" id="NF040576">
    <property type="entry name" value="T2SS_GspM_XpsM"/>
    <property type="match status" value="1"/>
</dbReference>
<sequence>MSRAPGTWLDRRLLSLAVIAMILIAAVVVIVDSVWTVKAQRGAVVELRQRTRMLEARAAELAGGGDAAAGGAVSRNRLIAGDTSGLASAEFQRDFTRLVENSGALVRSLDIRESEQVPGVATETNGELMRLHLEASVEVLEQTLPDLLYALETNLPLMIVDTVTLRSNRSAGGAFDAAVDPGADRALNLQLGVSAFWIREL</sequence>
<dbReference type="Pfam" id="PF10741">
    <property type="entry name" value="T2SSM_b"/>
    <property type="match status" value="1"/>
</dbReference>
<organism evidence="1 2">
    <name type="scientific">Neoaquamicrobium sediminum</name>
    <dbReference type="NCBI Taxonomy" id="1849104"/>
    <lineage>
        <taxon>Bacteria</taxon>
        <taxon>Pseudomonadati</taxon>
        <taxon>Pseudomonadota</taxon>
        <taxon>Alphaproteobacteria</taxon>
        <taxon>Hyphomicrobiales</taxon>
        <taxon>Phyllobacteriaceae</taxon>
        <taxon>Neoaquamicrobium</taxon>
    </lineage>
</organism>
<protein>
    <submittedName>
        <fullName evidence="1">Type II secretion system protein GspM</fullName>
    </submittedName>
</protein>
<accession>A0ABV3WZK4</accession>
<reference evidence="1 2" key="1">
    <citation type="submission" date="2024-01" db="EMBL/GenBank/DDBJ databases">
        <title>New evidence supports the origin of RcGTA from prophage.</title>
        <authorList>
            <person name="Xu Y."/>
            <person name="Liu B."/>
            <person name="Chen F."/>
        </authorList>
    </citation>
    <scope>NUCLEOTIDE SEQUENCE [LARGE SCALE GENOMIC DNA]</scope>
    <source>
        <strain evidence="1 2">CBW1107-2</strain>
    </source>
</reference>
<evidence type="ECO:0000313" key="2">
    <source>
        <dbReference type="Proteomes" id="UP001559025"/>
    </source>
</evidence>
<proteinExistence type="predicted"/>
<name>A0ABV3WZK4_9HYPH</name>
<dbReference type="RefSeq" id="WP_368804801.1">
    <property type="nucleotide sequence ID" value="NZ_JAZHFV010000009.1"/>
</dbReference>
<gene>
    <name evidence="1" type="primary">gspM</name>
    <name evidence="1" type="ORF">V1479_22250</name>
</gene>